<proteinExistence type="predicted"/>
<organism evidence="1 2">
    <name type="scientific">Vermiconidia calcicola</name>
    <dbReference type="NCBI Taxonomy" id="1690605"/>
    <lineage>
        <taxon>Eukaryota</taxon>
        <taxon>Fungi</taxon>
        <taxon>Dikarya</taxon>
        <taxon>Ascomycota</taxon>
        <taxon>Pezizomycotina</taxon>
        <taxon>Dothideomycetes</taxon>
        <taxon>Dothideomycetidae</taxon>
        <taxon>Mycosphaerellales</taxon>
        <taxon>Extremaceae</taxon>
        <taxon>Vermiconidia</taxon>
    </lineage>
</organism>
<reference evidence="1" key="1">
    <citation type="submission" date="2023-07" db="EMBL/GenBank/DDBJ databases">
        <title>Black Yeasts Isolated from many extreme environments.</title>
        <authorList>
            <person name="Coleine C."/>
            <person name="Stajich J.E."/>
            <person name="Selbmann L."/>
        </authorList>
    </citation>
    <scope>NUCLEOTIDE SEQUENCE</scope>
    <source>
        <strain evidence="1">CCFEE 5714</strain>
    </source>
</reference>
<accession>A0ACC3N104</accession>
<keyword evidence="2" id="KW-1185">Reference proteome</keyword>
<sequence length="596" mass="65376">MSVEDPITPGSASSNSDHETIEEHEEYEPDYREKRLMPSLSRTSSTNAVGGVVPTLELSRTKSSGTLTNPAFEIDFADGEQGNPQNWPLWYKGVILGVMSYSTTSVVLFSTSYTSAIPGMREDFGVSNSEGILGVTTYLIGMAVGSVILAPLSEMYGRRPIYIAALGGFILFVIPCAVAKNIETILITRFLGAFCAAAMISNAPGTVNDIVDEEHRALAFSIWSIGPMNGPVIGPVVGGFVFQYLGWRWTNWVVIIGASVAWVTTSLIKETYPPAILRKRAAKRRKESDDERWYSRYDEKMEFWPLLRLNLSRPFVMTVTEPICLFWDLYIALIYGILYLCFVAYPIVFTDLRGWSAGFSGLAFAGMGVGDMITIICEPLLRKWINSHKDDPETGSPPPEAMVSVVCLAAVLIPAGEIIFAWTCTPNVHWIAPIIAGVPFGAGNAAVFIYASNYLVHSYDIYAASALAGNAVLRSAMGATLPLAGPSMYKSLGANWAGTLLGLLEVLCIPIPFVFYRYGASIRKRSKLIRSMRENKEKQERRKKKAEDKFKRRAEAEVEAGAAMETGAAVTEVMDIEKDVEKGESEKTSSQSSKVQ</sequence>
<comment type="caution">
    <text evidence="1">The sequence shown here is derived from an EMBL/GenBank/DDBJ whole genome shotgun (WGS) entry which is preliminary data.</text>
</comment>
<dbReference type="EMBL" id="JAUTXU010000106">
    <property type="protein sequence ID" value="KAK3707812.1"/>
    <property type="molecule type" value="Genomic_DNA"/>
</dbReference>
<gene>
    <name evidence="1" type="ORF">LTR37_011814</name>
</gene>
<name>A0ACC3N104_9PEZI</name>
<protein>
    <submittedName>
        <fullName evidence="1">Uncharacterized protein</fullName>
    </submittedName>
</protein>
<evidence type="ECO:0000313" key="1">
    <source>
        <dbReference type="EMBL" id="KAK3707812.1"/>
    </source>
</evidence>
<evidence type="ECO:0000313" key="2">
    <source>
        <dbReference type="Proteomes" id="UP001281147"/>
    </source>
</evidence>
<dbReference type="Proteomes" id="UP001281147">
    <property type="component" value="Unassembled WGS sequence"/>
</dbReference>